<evidence type="ECO:0000256" key="1">
    <source>
        <dbReference type="SAM" id="MobiDB-lite"/>
    </source>
</evidence>
<dbReference type="AlphaFoldDB" id="A0A8J4DPT0"/>
<comment type="caution">
    <text evidence="2">The sequence shown here is derived from an EMBL/GenBank/DDBJ whole genome shotgun (WGS) entry which is preliminary data.</text>
</comment>
<dbReference type="EMBL" id="BOPF01000008">
    <property type="protein sequence ID" value="GIJ45834.1"/>
    <property type="molecule type" value="Genomic_DNA"/>
</dbReference>
<organism evidence="2 3">
    <name type="scientific">Virgisporangium aliadipatigenens</name>
    <dbReference type="NCBI Taxonomy" id="741659"/>
    <lineage>
        <taxon>Bacteria</taxon>
        <taxon>Bacillati</taxon>
        <taxon>Actinomycetota</taxon>
        <taxon>Actinomycetes</taxon>
        <taxon>Micromonosporales</taxon>
        <taxon>Micromonosporaceae</taxon>
        <taxon>Virgisporangium</taxon>
    </lineage>
</organism>
<evidence type="ECO:0000313" key="3">
    <source>
        <dbReference type="Proteomes" id="UP000619260"/>
    </source>
</evidence>
<reference evidence="2" key="1">
    <citation type="submission" date="2021-01" db="EMBL/GenBank/DDBJ databases">
        <title>Whole genome shotgun sequence of Virgisporangium aliadipatigenens NBRC 105644.</title>
        <authorList>
            <person name="Komaki H."/>
            <person name="Tamura T."/>
        </authorList>
    </citation>
    <scope>NUCLEOTIDE SEQUENCE</scope>
    <source>
        <strain evidence="2">NBRC 105644</strain>
    </source>
</reference>
<protein>
    <submittedName>
        <fullName evidence="2">Uncharacterized protein</fullName>
    </submittedName>
</protein>
<name>A0A8J4DPT0_9ACTN</name>
<evidence type="ECO:0000313" key="2">
    <source>
        <dbReference type="EMBL" id="GIJ45834.1"/>
    </source>
</evidence>
<dbReference type="Proteomes" id="UP000619260">
    <property type="component" value="Unassembled WGS sequence"/>
</dbReference>
<proteinExistence type="predicted"/>
<keyword evidence="3" id="KW-1185">Reference proteome</keyword>
<feature type="region of interest" description="Disordered" evidence="1">
    <location>
        <begin position="45"/>
        <end position="65"/>
    </location>
</feature>
<gene>
    <name evidence="2" type="ORF">Val02_27200</name>
</gene>
<sequence>MTFTWSSGWETERELAFHRAWTQGGIMRARVVSVRRDDGGVRDTSIDCVGATRPSVAGRGNQESQ</sequence>
<accession>A0A8J4DPT0</accession>